<accession>A0A916RTD5</accession>
<dbReference type="SUPFAM" id="SSF160379">
    <property type="entry name" value="SP0830-like"/>
    <property type="match status" value="1"/>
</dbReference>
<dbReference type="InterPro" id="IPR012545">
    <property type="entry name" value="DUF1697"/>
</dbReference>
<keyword evidence="2" id="KW-1185">Reference proteome</keyword>
<dbReference type="Proteomes" id="UP000613512">
    <property type="component" value="Unassembled WGS sequence"/>
</dbReference>
<sequence length="88" mass="10053">MSYVALLRGINLGKRNKVDMKSLKSLFEEMGFQNVRTYIQTGNVLFDELICDEEQIETQLKNTFGFDIPVTVRSIRGSRKDSAASLIY</sequence>
<name>A0A916RTD5_9BACI</name>
<dbReference type="EMBL" id="BMEY01000005">
    <property type="protein sequence ID" value="GGA69377.1"/>
    <property type="molecule type" value="Genomic_DNA"/>
</dbReference>
<proteinExistence type="predicted"/>
<dbReference type="Gene3D" id="3.30.70.1280">
    <property type="entry name" value="SP0830-like domains"/>
    <property type="match status" value="1"/>
</dbReference>
<protein>
    <recommendedName>
        <fullName evidence="3">DUF1697 domain-containing protein</fullName>
    </recommendedName>
</protein>
<evidence type="ECO:0000313" key="1">
    <source>
        <dbReference type="EMBL" id="GGA69377.1"/>
    </source>
</evidence>
<reference evidence="1" key="1">
    <citation type="journal article" date="2014" name="Int. J. Syst. Evol. Microbiol.">
        <title>Complete genome sequence of Corynebacterium casei LMG S-19264T (=DSM 44701T), isolated from a smear-ripened cheese.</title>
        <authorList>
            <consortium name="US DOE Joint Genome Institute (JGI-PGF)"/>
            <person name="Walter F."/>
            <person name="Albersmeier A."/>
            <person name="Kalinowski J."/>
            <person name="Ruckert C."/>
        </authorList>
    </citation>
    <scope>NUCLEOTIDE SEQUENCE</scope>
    <source>
        <strain evidence="1">CGMCC 1.12408</strain>
    </source>
</reference>
<dbReference type="Pfam" id="PF08002">
    <property type="entry name" value="DUF1697"/>
    <property type="match status" value="1"/>
</dbReference>
<reference evidence="1" key="2">
    <citation type="submission" date="2020-09" db="EMBL/GenBank/DDBJ databases">
        <authorList>
            <person name="Sun Q."/>
            <person name="Zhou Y."/>
        </authorList>
    </citation>
    <scope>NUCLEOTIDE SEQUENCE</scope>
    <source>
        <strain evidence="1">CGMCC 1.12408</strain>
    </source>
</reference>
<gene>
    <name evidence="1" type="ORF">GCM10008025_11650</name>
</gene>
<dbReference type="AlphaFoldDB" id="A0A916RTD5"/>
<evidence type="ECO:0000313" key="2">
    <source>
        <dbReference type="Proteomes" id="UP000613512"/>
    </source>
</evidence>
<organism evidence="1 2">
    <name type="scientific">Ornithinibacillus halotolerans</name>
    <dbReference type="NCBI Taxonomy" id="1274357"/>
    <lineage>
        <taxon>Bacteria</taxon>
        <taxon>Bacillati</taxon>
        <taxon>Bacillota</taxon>
        <taxon>Bacilli</taxon>
        <taxon>Bacillales</taxon>
        <taxon>Bacillaceae</taxon>
        <taxon>Ornithinibacillus</taxon>
    </lineage>
</organism>
<dbReference type="PANTHER" id="PTHR36439">
    <property type="entry name" value="BLL4334 PROTEIN"/>
    <property type="match status" value="1"/>
</dbReference>
<comment type="caution">
    <text evidence="1">The sequence shown here is derived from an EMBL/GenBank/DDBJ whole genome shotgun (WGS) entry which is preliminary data.</text>
</comment>
<dbReference type="PANTHER" id="PTHR36439:SF1">
    <property type="entry name" value="DUF1697 DOMAIN-CONTAINING PROTEIN"/>
    <property type="match status" value="1"/>
</dbReference>
<evidence type="ECO:0008006" key="3">
    <source>
        <dbReference type="Google" id="ProtNLM"/>
    </source>
</evidence>
<dbReference type="RefSeq" id="WP_188383765.1">
    <property type="nucleotide sequence ID" value="NZ_BMEY01000005.1"/>
</dbReference>